<accession>A0A1L9QVF2</accession>
<reference evidence="2" key="1">
    <citation type="submission" date="2016-10" db="EMBL/GenBank/DDBJ databases">
        <title>CRISPR-Cas defence system in Roseofilum reptotaenium: evidence of a bacteriophage-cyanobacterium arms race in the coral black band disease.</title>
        <authorList>
            <person name="Buerger P."/>
            <person name="Wood-Charlson E.M."/>
            <person name="Weynberg K.D."/>
            <person name="Willis B."/>
            <person name="Van Oppen M.J."/>
        </authorList>
    </citation>
    <scope>NUCLEOTIDE SEQUENCE [LARGE SCALE GENOMIC DNA]</scope>
    <source>
        <strain evidence="2">AO1-A</strain>
    </source>
</reference>
<dbReference type="Pfam" id="PF01738">
    <property type="entry name" value="DLH"/>
    <property type="match status" value="1"/>
</dbReference>
<evidence type="ECO:0000313" key="3">
    <source>
        <dbReference type="Proteomes" id="UP000183940"/>
    </source>
</evidence>
<proteinExistence type="predicted"/>
<dbReference type="EMBL" id="MLAW01000005">
    <property type="protein sequence ID" value="OJJ26643.1"/>
    <property type="molecule type" value="Genomic_DNA"/>
</dbReference>
<evidence type="ECO:0000259" key="1">
    <source>
        <dbReference type="Pfam" id="PF01738"/>
    </source>
</evidence>
<sequence length="234" mass="25805">MTNQDLIISTLDGGNFSAYVSEPPEGNGPGLIVIQEIFGVNAIMRQIADEYASLGYLAVVPDLFWRLEPNIELEPDNQEDLAKAFSLYEQFNEDQGVDDLIATLEAVKALPSCSGKVGTLGFCLGGKLAYLMATRSLADCNISYYGVGIDNNLHEQEQIKTPLMLHLAELDEYVSPDAQTQMISSLQDHPQVILHRYLGVNHGFSRVNSTAYVSEIAQQAGDRTLQFLQQHLKP</sequence>
<dbReference type="GO" id="GO:0016787">
    <property type="term" value="F:hydrolase activity"/>
    <property type="evidence" value="ECO:0007669"/>
    <property type="project" value="InterPro"/>
</dbReference>
<evidence type="ECO:0000313" key="2">
    <source>
        <dbReference type="EMBL" id="OJJ26643.1"/>
    </source>
</evidence>
<keyword evidence="3" id="KW-1185">Reference proteome</keyword>
<gene>
    <name evidence="2" type="ORF">BI308_04510</name>
</gene>
<name>A0A1L9QVF2_9CYAN</name>
<dbReference type="Proteomes" id="UP000183940">
    <property type="component" value="Unassembled WGS sequence"/>
</dbReference>
<dbReference type="PANTHER" id="PTHR46623:SF6">
    <property type="entry name" value="ALPHA_BETA-HYDROLASES SUPERFAMILY PROTEIN"/>
    <property type="match status" value="1"/>
</dbReference>
<dbReference type="SUPFAM" id="SSF53474">
    <property type="entry name" value="alpha/beta-Hydrolases"/>
    <property type="match status" value="1"/>
</dbReference>
<dbReference type="Gene3D" id="3.40.50.1820">
    <property type="entry name" value="alpha/beta hydrolase"/>
    <property type="match status" value="1"/>
</dbReference>
<dbReference type="PANTHER" id="PTHR46623">
    <property type="entry name" value="CARBOXYMETHYLENEBUTENOLIDASE-RELATED"/>
    <property type="match status" value="1"/>
</dbReference>
<dbReference type="AlphaFoldDB" id="A0A1L9QVF2"/>
<dbReference type="STRING" id="1925591.BI308_04510"/>
<dbReference type="InterPro" id="IPR002925">
    <property type="entry name" value="Dienelactn_hydro"/>
</dbReference>
<organism evidence="2 3">
    <name type="scientific">Roseofilum reptotaenium AO1-A</name>
    <dbReference type="NCBI Taxonomy" id="1925591"/>
    <lineage>
        <taxon>Bacteria</taxon>
        <taxon>Bacillati</taxon>
        <taxon>Cyanobacteriota</taxon>
        <taxon>Cyanophyceae</taxon>
        <taxon>Desertifilales</taxon>
        <taxon>Desertifilaceae</taxon>
        <taxon>Roseofilum</taxon>
    </lineage>
</organism>
<dbReference type="InterPro" id="IPR051049">
    <property type="entry name" value="Dienelactone_hydrolase-like"/>
</dbReference>
<feature type="domain" description="Dienelactone hydrolase" evidence="1">
    <location>
        <begin position="16"/>
        <end position="231"/>
    </location>
</feature>
<dbReference type="InterPro" id="IPR029058">
    <property type="entry name" value="AB_hydrolase_fold"/>
</dbReference>
<comment type="caution">
    <text evidence="2">The sequence shown here is derived from an EMBL/GenBank/DDBJ whole genome shotgun (WGS) entry which is preliminary data.</text>
</comment>
<protein>
    <submittedName>
        <fullName evidence="2">Carboxymethylenebutenolidase</fullName>
    </submittedName>
</protein>